<dbReference type="GO" id="GO:0016314">
    <property type="term" value="F:phosphatidylinositol-3,4,5-trisphosphate 3-phosphatase activity"/>
    <property type="evidence" value="ECO:0007669"/>
    <property type="project" value="TreeGrafter"/>
</dbReference>
<comment type="caution">
    <text evidence="9">The sequence shown here is derived from an EMBL/GenBank/DDBJ whole genome shotgun (WGS) entry which is preliminary data.</text>
</comment>
<keyword evidence="4 6" id="KW-1133">Transmembrane helix</keyword>
<feature type="transmembrane region" description="Helical" evidence="6">
    <location>
        <begin position="45"/>
        <end position="62"/>
    </location>
</feature>
<dbReference type="GO" id="GO:0016020">
    <property type="term" value="C:membrane"/>
    <property type="evidence" value="ECO:0007669"/>
    <property type="project" value="UniProtKB-SubCell"/>
</dbReference>
<dbReference type="PROSITE" id="PS51181">
    <property type="entry name" value="PPASE_TENSIN"/>
    <property type="match status" value="1"/>
</dbReference>
<dbReference type="EMBL" id="JWZX01000366">
    <property type="protein sequence ID" value="KOO53134.1"/>
    <property type="molecule type" value="Genomic_DNA"/>
</dbReference>
<dbReference type="InterPro" id="IPR029023">
    <property type="entry name" value="Tensin_phosphatase"/>
</dbReference>
<evidence type="ECO:0000256" key="5">
    <source>
        <dbReference type="ARBA" id="ARBA00023136"/>
    </source>
</evidence>
<dbReference type="Pfam" id="PF22741">
    <property type="entry name" value="PTP-NADK"/>
    <property type="match status" value="1"/>
</dbReference>
<dbReference type="PROSITE" id="PS50056">
    <property type="entry name" value="TYR_PHOSPHATASE_2"/>
    <property type="match status" value="1"/>
</dbReference>
<dbReference type="Gene3D" id="1.20.120.350">
    <property type="entry name" value="Voltage-gated potassium channels. Chain C"/>
    <property type="match status" value="1"/>
</dbReference>
<organism evidence="9 10">
    <name type="scientific">Chrysochromulina tobinii</name>
    <dbReference type="NCBI Taxonomy" id="1460289"/>
    <lineage>
        <taxon>Eukaryota</taxon>
        <taxon>Haptista</taxon>
        <taxon>Haptophyta</taxon>
        <taxon>Prymnesiophyceae</taxon>
        <taxon>Prymnesiales</taxon>
        <taxon>Chrysochromulinaceae</taxon>
        <taxon>Chrysochromulina</taxon>
    </lineage>
</organism>
<evidence type="ECO:0000259" key="8">
    <source>
        <dbReference type="PROSITE" id="PS51181"/>
    </source>
</evidence>
<feature type="domain" description="Tyrosine specific protein phosphatases" evidence="7">
    <location>
        <begin position="210"/>
        <end position="267"/>
    </location>
</feature>
<keyword evidence="5 6" id="KW-0472">Membrane</keyword>
<evidence type="ECO:0000256" key="1">
    <source>
        <dbReference type="ARBA" id="ARBA00004141"/>
    </source>
</evidence>
<dbReference type="SUPFAM" id="SSF52799">
    <property type="entry name" value="(Phosphotyrosine protein) phosphatases II"/>
    <property type="match status" value="1"/>
</dbReference>
<evidence type="ECO:0000313" key="9">
    <source>
        <dbReference type="EMBL" id="KOO53134.1"/>
    </source>
</evidence>
<protein>
    <submittedName>
        <fullName evidence="9">Phosphatidylinositol-trisphosphate 3-phosphatase TPTe2-like protein</fullName>
    </submittedName>
</protein>
<dbReference type="GO" id="GO:0005829">
    <property type="term" value="C:cytosol"/>
    <property type="evidence" value="ECO:0007669"/>
    <property type="project" value="TreeGrafter"/>
</dbReference>
<dbReference type="AlphaFoldDB" id="A0A0M0LQ20"/>
<evidence type="ECO:0000256" key="6">
    <source>
        <dbReference type="SAM" id="Phobius"/>
    </source>
</evidence>
<evidence type="ECO:0000256" key="4">
    <source>
        <dbReference type="ARBA" id="ARBA00022989"/>
    </source>
</evidence>
<dbReference type="PROSITE" id="PS00383">
    <property type="entry name" value="TYR_PHOSPHATASE_1"/>
    <property type="match status" value="1"/>
</dbReference>
<dbReference type="InterPro" id="IPR055214">
    <property type="entry name" value="PTP-NADK"/>
</dbReference>
<dbReference type="Gene3D" id="3.90.190.10">
    <property type="entry name" value="Protein tyrosine phosphatase superfamily"/>
    <property type="match status" value="1"/>
</dbReference>
<proteinExistence type="predicted"/>
<feature type="transmembrane region" description="Helical" evidence="6">
    <location>
        <begin position="6"/>
        <end position="25"/>
    </location>
</feature>
<name>A0A0M0LQ20_9EUKA</name>
<accession>A0A0M0LQ20</accession>
<gene>
    <name evidence="9" type="ORF">Ctob_015421</name>
</gene>
<dbReference type="InterPro" id="IPR029021">
    <property type="entry name" value="Prot-tyrosine_phosphatase-like"/>
</dbReference>
<feature type="domain" description="Phosphatase tensin-type" evidence="8">
    <location>
        <begin position="123"/>
        <end position="299"/>
    </location>
</feature>
<dbReference type="PANTHER" id="PTHR12305">
    <property type="entry name" value="PHOSPHATASE WITH HOMOLOGY TO TENSIN"/>
    <property type="match status" value="1"/>
</dbReference>
<keyword evidence="2 6" id="KW-0812">Transmembrane</keyword>
<evidence type="ECO:0000256" key="3">
    <source>
        <dbReference type="ARBA" id="ARBA00022801"/>
    </source>
</evidence>
<evidence type="ECO:0000256" key="2">
    <source>
        <dbReference type="ARBA" id="ARBA00022692"/>
    </source>
</evidence>
<dbReference type="InterPro" id="IPR000387">
    <property type="entry name" value="Tyr_Pase_dom"/>
</dbReference>
<dbReference type="OrthoDB" id="16692at2759"/>
<evidence type="ECO:0000313" key="10">
    <source>
        <dbReference type="Proteomes" id="UP000037460"/>
    </source>
</evidence>
<dbReference type="InterPro" id="IPR027359">
    <property type="entry name" value="Volt_channel_dom_sf"/>
</dbReference>
<dbReference type="Proteomes" id="UP000037460">
    <property type="component" value="Unassembled WGS sequence"/>
</dbReference>
<dbReference type="InterPro" id="IPR051281">
    <property type="entry name" value="Dual-spec_lipid-protein_phosph"/>
</dbReference>
<dbReference type="InterPro" id="IPR016130">
    <property type="entry name" value="Tyr_Pase_AS"/>
</dbReference>
<reference evidence="10" key="1">
    <citation type="journal article" date="2015" name="PLoS Genet.">
        <title>Genome Sequence and Transcriptome Analyses of Chrysochromulina tobin: Metabolic Tools for Enhanced Algal Fitness in the Prominent Order Prymnesiales (Haptophyceae).</title>
        <authorList>
            <person name="Hovde B.T."/>
            <person name="Deodato C.R."/>
            <person name="Hunsperger H.M."/>
            <person name="Ryken S.A."/>
            <person name="Yost W."/>
            <person name="Jha R.K."/>
            <person name="Patterson J."/>
            <person name="Monnat R.J. Jr."/>
            <person name="Barlow S.B."/>
            <person name="Starkenburg S.R."/>
            <person name="Cattolico R.A."/>
        </authorList>
    </citation>
    <scope>NUCLEOTIDE SEQUENCE</scope>
    <source>
        <strain evidence="10">CCMP291</strain>
    </source>
</reference>
<sequence>MLIYELNGGLVAVIQTTTILVLLIYSCDLALRAYTYRGMLLRNPWAWFDYSVISFSILMWLLETIVKANAHVTSAQDVSAGLRGLIVFLRWVRSIRIFFLLMRQVKAGQHAARQQTGENKKRYIDLDKGFDLDLVYVSPQLIAMSVPATWPTSLYRNPLREVVRFFESRHGVGGYLVVNCCPELPYPHEAFTSGAVIAFDVQDHTPPTMAQFVAFLNRAVHMSESSTLAIHCRGGKGRSGSMVCAWLLFTRECEDAEDALTLFALQRTELGLGRRKLQGVDTPSQKRYVHQLEKLLRTQQVYHPRAVAMAAADGRSPPTPLPSEMAVALQILNGSDPPPSMPKMVELQPPPRPMVHLTRLELNNWFRHKLPSYNLVVAVHTELKQGTHQDPRHTILTYDGGKAPHGARAGPCYVTYWSPPVRVPLPPKGGGGGAPATAPPELLTFDLNVSVQGDVRVSVFDLDKLLKDRRKRAASGKDPTLPFDHAPPSSWATLGEEAWMAERVKASGVQPLGAASGASSGAGRIIAGKEAGCLFYFLFHSAFVEDGLLRVPLPMMDKAFKNKKGIYRPDGVTVLRFQPDGAAPADAV</sequence>
<comment type="subcellular location">
    <subcellularLocation>
        <location evidence="1">Membrane</location>
        <topology evidence="1">Multi-pass membrane protein</topology>
    </subcellularLocation>
</comment>
<dbReference type="PANTHER" id="PTHR12305:SF60">
    <property type="entry name" value="PHOSPHATIDYLINOSITOL 3,4,5-TRISPHOSPHATE 3-PHOSPHATASE TPTE2-RELATED"/>
    <property type="match status" value="1"/>
</dbReference>
<keyword evidence="3" id="KW-0378">Hydrolase</keyword>
<keyword evidence="10" id="KW-1185">Reference proteome</keyword>
<evidence type="ECO:0000259" key="7">
    <source>
        <dbReference type="PROSITE" id="PS50056"/>
    </source>
</evidence>